<keyword evidence="2" id="KW-1185">Reference proteome</keyword>
<comment type="caution">
    <text evidence="1">The sequence shown here is derived from an EMBL/GenBank/DDBJ whole genome shotgun (WGS) entry which is preliminary data.</text>
</comment>
<organism evidence="1 2">
    <name type="scientific">Gymnopilus dilepis</name>
    <dbReference type="NCBI Taxonomy" id="231916"/>
    <lineage>
        <taxon>Eukaryota</taxon>
        <taxon>Fungi</taxon>
        <taxon>Dikarya</taxon>
        <taxon>Basidiomycota</taxon>
        <taxon>Agaricomycotina</taxon>
        <taxon>Agaricomycetes</taxon>
        <taxon>Agaricomycetidae</taxon>
        <taxon>Agaricales</taxon>
        <taxon>Agaricineae</taxon>
        <taxon>Hymenogastraceae</taxon>
        <taxon>Gymnopilus</taxon>
    </lineage>
</organism>
<accession>A0A409W6R9</accession>
<dbReference type="AlphaFoldDB" id="A0A409W6R9"/>
<evidence type="ECO:0000313" key="1">
    <source>
        <dbReference type="EMBL" id="PPQ74231.1"/>
    </source>
</evidence>
<dbReference type="EMBL" id="NHYE01005355">
    <property type="protein sequence ID" value="PPQ74231.1"/>
    <property type="molecule type" value="Genomic_DNA"/>
</dbReference>
<sequence length="73" mass="8454">MCEDPTEYVKAQINSSISLDPCTTRLDMSGVVLADNLLTELRRLNDEDTMLLMKLDRRSSFWGFRELMDQKPV</sequence>
<dbReference type="InParanoid" id="A0A409W6R9"/>
<gene>
    <name evidence="1" type="ORF">CVT26_004365</name>
</gene>
<dbReference type="Proteomes" id="UP000284706">
    <property type="component" value="Unassembled WGS sequence"/>
</dbReference>
<protein>
    <submittedName>
        <fullName evidence="1">Uncharacterized protein</fullName>
    </submittedName>
</protein>
<reference evidence="1 2" key="1">
    <citation type="journal article" date="2018" name="Evol. Lett.">
        <title>Horizontal gene cluster transfer increased hallucinogenic mushroom diversity.</title>
        <authorList>
            <person name="Reynolds H.T."/>
            <person name="Vijayakumar V."/>
            <person name="Gluck-Thaler E."/>
            <person name="Korotkin H.B."/>
            <person name="Matheny P.B."/>
            <person name="Slot J.C."/>
        </authorList>
    </citation>
    <scope>NUCLEOTIDE SEQUENCE [LARGE SCALE GENOMIC DNA]</scope>
    <source>
        <strain evidence="1 2">SRW20</strain>
    </source>
</reference>
<name>A0A409W6R9_9AGAR</name>
<evidence type="ECO:0000313" key="2">
    <source>
        <dbReference type="Proteomes" id="UP000284706"/>
    </source>
</evidence>
<proteinExistence type="predicted"/>